<gene>
    <name evidence="1" type="ORF">C4B59_05770</name>
</gene>
<protein>
    <submittedName>
        <fullName evidence="1">TfuA-related McrA-glycine thioamidation protein</fullName>
    </submittedName>
</protein>
<proteinExistence type="predicted"/>
<evidence type="ECO:0000313" key="2">
    <source>
        <dbReference type="Proteomes" id="UP000248329"/>
    </source>
</evidence>
<dbReference type="EMBL" id="PQXF01000008">
    <property type="protein sequence ID" value="PXF61067.1"/>
    <property type="molecule type" value="Genomic_DNA"/>
</dbReference>
<organism evidence="1 2">
    <name type="scientific">Candidatus Methanogaster sp</name>
    <dbReference type="NCBI Taxonomy" id="3386292"/>
    <lineage>
        <taxon>Archaea</taxon>
        <taxon>Methanobacteriati</taxon>
        <taxon>Methanobacteriota</taxon>
        <taxon>Stenosarchaea group</taxon>
        <taxon>Methanomicrobia</taxon>
        <taxon>Methanosarcinales</taxon>
        <taxon>ANME-2 cluster</taxon>
        <taxon>Candidatus Methanogasteraceae</taxon>
        <taxon>Candidatus Methanogaster</taxon>
    </lineage>
</organism>
<sequence length="223" mass="24864">MKGRKIVVFVGPSIDKEAAKEILDIGHDVEYMPPAKRGDVSKAANDGAGIICLIDGVFFQDSAVAHREILYALKKGVTVIGSSSMGALRASELDLYGMEGVGKIYEWYKSGKLISDDEVALFFDPVYFKPLSEPLVNIRYNLRIAEAEGVIDRDACEKVLRIAKSLYFPDRTYQRILDAAEGVIDGDALKRLRSFIEAEKRDIKMEDAIEALKRVRDINEVTE</sequence>
<evidence type="ECO:0000313" key="1">
    <source>
        <dbReference type="EMBL" id="PXF61067.1"/>
    </source>
</evidence>
<comment type="caution">
    <text evidence="1">The sequence shown here is derived from an EMBL/GenBank/DDBJ whole genome shotgun (WGS) entry which is preliminary data.</text>
</comment>
<dbReference type="Proteomes" id="UP000248329">
    <property type="component" value="Unassembled WGS sequence"/>
</dbReference>
<accession>A0AC61L409</accession>
<reference evidence="1" key="1">
    <citation type="submission" date="2018-01" db="EMBL/GenBank/DDBJ databases">
        <authorList>
            <person name="Krukenberg V."/>
        </authorList>
    </citation>
    <scope>NUCLEOTIDE SEQUENCE</scope>
    <source>
        <strain evidence="1">E20ANME2</strain>
    </source>
</reference>
<name>A0AC61L409_9EURY</name>